<accession>A0A5B7H7J1</accession>
<proteinExistence type="predicted"/>
<name>A0A5B7H7J1_PORTR</name>
<organism evidence="1 2">
    <name type="scientific">Portunus trituberculatus</name>
    <name type="common">Swimming crab</name>
    <name type="synonym">Neptunus trituberculatus</name>
    <dbReference type="NCBI Taxonomy" id="210409"/>
    <lineage>
        <taxon>Eukaryota</taxon>
        <taxon>Metazoa</taxon>
        <taxon>Ecdysozoa</taxon>
        <taxon>Arthropoda</taxon>
        <taxon>Crustacea</taxon>
        <taxon>Multicrustacea</taxon>
        <taxon>Malacostraca</taxon>
        <taxon>Eumalacostraca</taxon>
        <taxon>Eucarida</taxon>
        <taxon>Decapoda</taxon>
        <taxon>Pleocyemata</taxon>
        <taxon>Brachyura</taxon>
        <taxon>Eubrachyura</taxon>
        <taxon>Portunoidea</taxon>
        <taxon>Portunidae</taxon>
        <taxon>Portuninae</taxon>
        <taxon>Portunus</taxon>
    </lineage>
</organism>
<reference evidence="1 2" key="1">
    <citation type="submission" date="2019-05" db="EMBL/GenBank/DDBJ databases">
        <title>Another draft genome of Portunus trituberculatus and its Hox gene families provides insights of decapod evolution.</title>
        <authorList>
            <person name="Jeong J.-H."/>
            <person name="Song I."/>
            <person name="Kim S."/>
            <person name="Choi T."/>
            <person name="Kim D."/>
            <person name="Ryu S."/>
            <person name="Kim W."/>
        </authorList>
    </citation>
    <scope>NUCLEOTIDE SEQUENCE [LARGE SCALE GENOMIC DNA]</scope>
    <source>
        <tissue evidence="1">Muscle</tissue>
    </source>
</reference>
<gene>
    <name evidence="1" type="ORF">E2C01_062813</name>
</gene>
<dbReference type="EMBL" id="VSRR010028110">
    <property type="protein sequence ID" value="MPC68611.1"/>
    <property type="molecule type" value="Genomic_DNA"/>
</dbReference>
<evidence type="ECO:0000313" key="2">
    <source>
        <dbReference type="Proteomes" id="UP000324222"/>
    </source>
</evidence>
<dbReference type="Proteomes" id="UP000324222">
    <property type="component" value="Unassembled WGS sequence"/>
</dbReference>
<evidence type="ECO:0000313" key="1">
    <source>
        <dbReference type="EMBL" id="MPC68611.1"/>
    </source>
</evidence>
<dbReference type="AlphaFoldDB" id="A0A5B7H7J1"/>
<protein>
    <submittedName>
        <fullName evidence="1">Uncharacterized protein</fullName>
    </submittedName>
</protein>
<sequence>MNSNSACLAHFQKWLIDGGIDAGTVVAGGCKQVQLMLVNTVYCPSVSPLHNMAEPRGRDSLHEPGVLSGLSESLPYEIFTSSLNIFLSGVCAAPKSSRTVDGWILTIRVLKVKLNLELSI</sequence>
<keyword evidence="2" id="KW-1185">Reference proteome</keyword>
<comment type="caution">
    <text evidence="1">The sequence shown here is derived from an EMBL/GenBank/DDBJ whole genome shotgun (WGS) entry which is preliminary data.</text>
</comment>